<protein>
    <submittedName>
        <fullName evidence="2">WAP domain-containing protein</fullName>
    </submittedName>
</protein>
<sequence length="105" mass="11702">MDYCEYFNKLGIEKEECKPKNIEPPTIPPPAFGVCTANDICESKKLCVQVTGEPCCYPPAHQCPTVEQLGVKCINNNPTNWCTRDEHCLRGRKCCPTGCGYNICV</sequence>
<dbReference type="WBParaSite" id="JU765_v2.g16371.t2">
    <property type="protein sequence ID" value="JU765_v2.g16371.t2"/>
    <property type="gene ID" value="JU765_v2.g16371"/>
</dbReference>
<evidence type="ECO:0000313" key="2">
    <source>
        <dbReference type="WBParaSite" id="JU765_v2.g16371.t2"/>
    </source>
</evidence>
<reference evidence="2" key="1">
    <citation type="submission" date="2022-11" db="UniProtKB">
        <authorList>
            <consortium name="WormBaseParasite"/>
        </authorList>
    </citation>
    <scope>IDENTIFICATION</scope>
</reference>
<dbReference type="Proteomes" id="UP000887576">
    <property type="component" value="Unplaced"/>
</dbReference>
<name>A0AC34QHB3_9BILA</name>
<organism evidence="1 2">
    <name type="scientific">Panagrolaimus sp. JU765</name>
    <dbReference type="NCBI Taxonomy" id="591449"/>
    <lineage>
        <taxon>Eukaryota</taxon>
        <taxon>Metazoa</taxon>
        <taxon>Ecdysozoa</taxon>
        <taxon>Nematoda</taxon>
        <taxon>Chromadorea</taxon>
        <taxon>Rhabditida</taxon>
        <taxon>Tylenchina</taxon>
        <taxon>Panagrolaimomorpha</taxon>
        <taxon>Panagrolaimoidea</taxon>
        <taxon>Panagrolaimidae</taxon>
        <taxon>Panagrolaimus</taxon>
    </lineage>
</organism>
<proteinExistence type="predicted"/>
<evidence type="ECO:0000313" key="1">
    <source>
        <dbReference type="Proteomes" id="UP000887576"/>
    </source>
</evidence>
<accession>A0AC34QHB3</accession>